<dbReference type="InterPro" id="IPR009006">
    <property type="entry name" value="Ala_racemase/Decarboxylase_C"/>
</dbReference>
<dbReference type="OrthoDB" id="5034579at2759"/>
<keyword evidence="4" id="KW-0456">Lyase</keyword>
<comment type="cofactor">
    <cofactor evidence="1 9">
        <name>pyridoxal 5'-phosphate</name>
        <dbReference type="ChEBI" id="CHEBI:597326"/>
    </cofactor>
</comment>
<proteinExistence type="inferred from homology"/>
<evidence type="ECO:0000256" key="7">
    <source>
        <dbReference type="ARBA" id="ARBA00046672"/>
    </source>
</evidence>
<dbReference type="SUPFAM" id="SSF49764">
    <property type="entry name" value="HSP20-like chaperones"/>
    <property type="match status" value="1"/>
</dbReference>
<comment type="similarity">
    <text evidence="10 11">Belongs to the small heat shock protein (HSP20) family.</text>
</comment>
<keyword evidence="3 9" id="KW-0663">Pyridoxal phosphate</keyword>
<evidence type="ECO:0000256" key="5">
    <source>
        <dbReference type="ARBA" id="ARBA00034115"/>
    </source>
</evidence>
<dbReference type="GO" id="GO:0004586">
    <property type="term" value="F:ornithine decarboxylase activity"/>
    <property type="evidence" value="ECO:0007669"/>
    <property type="project" value="UniProtKB-EC"/>
</dbReference>
<evidence type="ECO:0000256" key="2">
    <source>
        <dbReference type="ARBA" id="ARBA00008872"/>
    </source>
</evidence>
<dbReference type="InterPro" id="IPR029066">
    <property type="entry name" value="PLP-binding_barrel"/>
</dbReference>
<dbReference type="EMBL" id="VDMD01000045">
    <property type="protein sequence ID" value="TRM57573.1"/>
    <property type="molecule type" value="Genomic_DNA"/>
</dbReference>
<dbReference type="Gene3D" id="2.60.40.790">
    <property type="match status" value="1"/>
</dbReference>
<evidence type="ECO:0000256" key="1">
    <source>
        <dbReference type="ARBA" id="ARBA00001933"/>
    </source>
</evidence>
<dbReference type="InterPro" id="IPR002433">
    <property type="entry name" value="Orn_de-COase"/>
</dbReference>
<reference evidence="13 14" key="1">
    <citation type="journal article" date="2019" name="New Phytol.">
        <title>Comparative genomics reveals unique wood-decay strategies and fruiting body development in the Schizophyllaceae.</title>
        <authorList>
            <person name="Almasi E."/>
            <person name="Sahu N."/>
            <person name="Krizsan K."/>
            <person name="Balint B."/>
            <person name="Kovacs G.M."/>
            <person name="Kiss B."/>
            <person name="Cseklye J."/>
            <person name="Drula E."/>
            <person name="Henrissat B."/>
            <person name="Nagy I."/>
            <person name="Chovatia M."/>
            <person name="Adam C."/>
            <person name="LaButti K."/>
            <person name="Lipzen A."/>
            <person name="Riley R."/>
            <person name="Grigoriev I.V."/>
            <person name="Nagy L.G."/>
        </authorList>
    </citation>
    <scope>NUCLEOTIDE SEQUENCE [LARGE SCALE GENOMIC DNA]</scope>
    <source>
        <strain evidence="13 14">NL-1724</strain>
    </source>
</reference>
<dbReference type="PANTHER" id="PTHR11482">
    <property type="entry name" value="ARGININE/DIAMINOPIMELATE/ORNITHINE DECARBOXYLASE"/>
    <property type="match status" value="1"/>
</dbReference>
<accession>A0A550BYG6</accession>
<dbReference type="InterPro" id="IPR008978">
    <property type="entry name" value="HSP20-like_chaperone"/>
</dbReference>
<dbReference type="PANTHER" id="PTHR11482:SF6">
    <property type="entry name" value="ORNITHINE DECARBOXYLASE 1-RELATED"/>
    <property type="match status" value="1"/>
</dbReference>
<name>A0A550BYG6_9AGAR</name>
<evidence type="ECO:0000259" key="12">
    <source>
        <dbReference type="PROSITE" id="PS01031"/>
    </source>
</evidence>
<evidence type="ECO:0000256" key="8">
    <source>
        <dbReference type="ARBA" id="ARBA00049127"/>
    </source>
</evidence>
<evidence type="ECO:0000256" key="11">
    <source>
        <dbReference type="RuleBase" id="RU003616"/>
    </source>
</evidence>
<dbReference type="GO" id="GO:0033387">
    <property type="term" value="P:putrescine biosynthetic process from arginine, via ornithine"/>
    <property type="evidence" value="ECO:0007669"/>
    <property type="project" value="TreeGrafter"/>
</dbReference>
<dbReference type="STRING" id="97359.A0A550BYG6"/>
<dbReference type="SUPFAM" id="SSF50621">
    <property type="entry name" value="Alanine racemase C-terminal domain-like"/>
    <property type="match status" value="1"/>
</dbReference>
<comment type="similarity">
    <text evidence="2">Belongs to the Orn/Lys/Arg decarboxylase class-II family.</text>
</comment>
<evidence type="ECO:0000313" key="14">
    <source>
        <dbReference type="Proteomes" id="UP000320762"/>
    </source>
</evidence>
<feature type="modified residue" description="N6-(pyridoxal phosphate)lysine" evidence="9">
    <location>
        <position position="112"/>
    </location>
</feature>
<keyword evidence="14" id="KW-1185">Reference proteome</keyword>
<dbReference type="Pfam" id="PF00011">
    <property type="entry name" value="HSP20"/>
    <property type="match status" value="1"/>
</dbReference>
<dbReference type="PRINTS" id="PR01182">
    <property type="entry name" value="ORNDCRBXLASE"/>
</dbReference>
<comment type="catalytic activity">
    <reaction evidence="8">
        <text>L-ornithine + H(+) = putrescine + CO2</text>
        <dbReference type="Rhea" id="RHEA:22964"/>
        <dbReference type="ChEBI" id="CHEBI:15378"/>
        <dbReference type="ChEBI" id="CHEBI:16526"/>
        <dbReference type="ChEBI" id="CHEBI:46911"/>
        <dbReference type="ChEBI" id="CHEBI:326268"/>
        <dbReference type="EC" id="4.1.1.17"/>
    </reaction>
</comment>
<dbReference type="GO" id="GO:0005737">
    <property type="term" value="C:cytoplasm"/>
    <property type="evidence" value="ECO:0007669"/>
    <property type="project" value="TreeGrafter"/>
</dbReference>
<dbReference type="PRINTS" id="PR01179">
    <property type="entry name" value="ODADCRBXLASE"/>
</dbReference>
<dbReference type="PROSITE" id="PS01031">
    <property type="entry name" value="SHSP"/>
    <property type="match status" value="1"/>
</dbReference>
<gene>
    <name evidence="13" type="ORF">BD626DRAFT_540456</name>
</gene>
<comment type="subunit">
    <text evidence="7">Homodimer. Only the dimer is catalytically active, as the active sites are constructed of residues from both monomers.</text>
</comment>
<feature type="active site" description="Proton donor" evidence="9">
    <location>
        <position position="393"/>
    </location>
</feature>
<dbReference type="Proteomes" id="UP000320762">
    <property type="component" value="Unassembled WGS sequence"/>
</dbReference>
<dbReference type="InterPro" id="IPR002068">
    <property type="entry name" value="A-crystallin/Hsp20_dom"/>
</dbReference>
<organism evidence="13 14">
    <name type="scientific">Schizophyllum amplum</name>
    <dbReference type="NCBI Taxonomy" id="97359"/>
    <lineage>
        <taxon>Eukaryota</taxon>
        <taxon>Fungi</taxon>
        <taxon>Dikarya</taxon>
        <taxon>Basidiomycota</taxon>
        <taxon>Agaricomycotina</taxon>
        <taxon>Agaricomycetes</taxon>
        <taxon>Agaricomycetidae</taxon>
        <taxon>Agaricales</taxon>
        <taxon>Schizophyllaceae</taxon>
        <taxon>Schizophyllum</taxon>
    </lineage>
</organism>
<dbReference type="EC" id="4.1.1.17" evidence="6"/>
<dbReference type="PROSITE" id="PS00878">
    <property type="entry name" value="ODR_DC_2_1"/>
    <property type="match status" value="1"/>
</dbReference>
<dbReference type="CDD" id="cd06464">
    <property type="entry name" value="ACD_sHsps-like"/>
    <property type="match status" value="1"/>
</dbReference>
<dbReference type="Pfam" id="PF02784">
    <property type="entry name" value="Orn_Arg_deC_N"/>
    <property type="match status" value="1"/>
</dbReference>
<feature type="domain" description="SHSP" evidence="12">
    <location>
        <begin position="520"/>
        <end position="633"/>
    </location>
</feature>
<sequence length="633" mass="68698">MSQVQVLPATSPIAFARPRSISTVHVSSSPSLRLTAASDETGEDIFDALPALHYGHREVHLRNGIMHASRASAAGQADSERAFFVADLGQVALQHDRWTAALPEIHPFYAVKCNPDPYVIRLLAALGTGFDLLRIGGIDPSRIIFANPCKAASFVRAAGRAGVHTMTFDNADELHKIARTHPAARLVLRILTDDSKALCRLGLKFGAPLVSAPGLLATARSLGLNVVGVSFHVGSGCYDPDVYADAIARAAATFAMGREAGYDFTLLDIGGGFEDATFEAAARVLREAINVHFPDRRERGIRIIAEPGRFFVSTAFSIATNIIARRATDDEAAGESEDEVKAMYYINDGVYGAFNCIMFDHQVVQPYVLSMGGSFHVPAGAQTQACSVWGPTCDSIDLVSKRAILPRALQVGDWLGFDNMGAYTVCAASQFNGFDVSRVIYTAGGMGGAEARAALKRLAAEGWGHNSHSNTHHPTQLTMSVFYYEPFYDIERFLDDAFGPQRAQDAQRRIAQGGNQVQNDAPRALKPRMDLHEDAEKNVVTASFEFPGVKKEDVQVDVHNGRLTVGAETKLTEEREEGGYAVRERRFGKWSRTLQLPTGVKEEDIKASMENGVLTVTFPKTSPQEAPKKISVA</sequence>
<protein>
    <recommendedName>
        <fullName evidence="6">ornithine decarboxylase</fullName>
        <ecNumber evidence="6">4.1.1.17</ecNumber>
    </recommendedName>
</protein>
<evidence type="ECO:0000313" key="13">
    <source>
        <dbReference type="EMBL" id="TRM57573.1"/>
    </source>
</evidence>
<dbReference type="Gene3D" id="3.20.20.10">
    <property type="entry name" value="Alanine racemase"/>
    <property type="match status" value="1"/>
</dbReference>
<comment type="pathway">
    <text evidence="5">Amine and polyamine biosynthesis; putrescine biosynthesis via L-ornithine pathway; putrescine from L-ornithine: step 1/1.</text>
</comment>
<dbReference type="InterPro" id="IPR000183">
    <property type="entry name" value="Orn/DAP/Arg_de-COase"/>
</dbReference>
<evidence type="ECO:0000256" key="3">
    <source>
        <dbReference type="ARBA" id="ARBA00022898"/>
    </source>
</evidence>
<comment type="caution">
    <text evidence="13">The sequence shown here is derived from an EMBL/GenBank/DDBJ whole genome shotgun (WGS) entry which is preliminary data.</text>
</comment>
<evidence type="ECO:0000256" key="10">
    <source>
        <dbReference type="PROSITE-ProRule" id="PRU00285"/>
    </source>
</evidence>
<evidence type="ECO:0000256" key="6">
    <source>
        <dbReference type="ARBA" id="ARBA00034138"/>
    </source>
</evidence>
<evidence type="ECO:0000256" key="4">
    <source>
        <dbReference type="ARBA" id="ARBA00023239"/>
    </source>
</evidence>
<dbReference type="AlphaFoldDB" id="A0A550BYG6"/>
<dbReference type="FunFam" id="3.20.20.10:FF:000005">
    <property type="entry name" value="Ornithine decarboxylase"/>
    <property type="match status" value="1"/>
</dbReference>
<dbReference type="InterPro" id="IPR022653">
    <property type="entry name" value="De-COase2_pyr-phos_BS"/>
</dbReference>
<dbReference type="CDD" id="cd00622">
    <property type="entry name" value="PLPDE_III_ODC"/>
    <property type="match status" value="1"/>
</dbReference>
<evidence type="ECO:0000256" key="9">
    <source>
        <dbReference type="PIRSR" id="PIRSR600183-50"/>
    </source>
</evidence>
<dbReference type="InterPro" id="IPR022644">
    <property type="entry name" value="De-COase2_N"/>
</dbReference>
<dbReference type="Gene3D" id="2.40.37.10">
    <property type="entry name" value="Lyase, Ornithine Decarboxylase, Chain A, domain 1"/>
    <property type="match status" value="1"/>
</dbReference>
<dbReference type="SUPFAM" id="SSF51419">
    <property type="entry name" value="PLP-binding barrel"/>
    <property type="match status" value="1"/>
</dbReference>